<evidence type="ECO:0000313" key="3">
    <source>
        <dbReference type="Proteomes" id="UP000663879"/>
    </source>
</evidence>
<keyword evidence="1" id="KW-0732">Signal</keyword>
<evidence type="ECO:0000256" key="1">
    <source>
        <dbReference type="SAM" id="SignalP"/>
    </source>
</evidence>
<accession>A0A814KXX6</accession>
<gene>
    <name evidence="2" type="ORF">OXX778_LOCUS19122</name>
</gene>
<organism evidence="2 3">
    <name type="scientific">Brachionus calyciflorus</name>
    <dbReference type="NCBI Taxonomy" id="104777"/>
    <lineage>
        <taxon>Eukaryota</taxon>
        <taxon>Metazoa</taxon>
        <taxon>Spiralia</taxon>
        <taxon>Gnathifera</taxon>
        <taxon>Rotifera</taxon>
        <taxon>Eurotatoria</taxon>
        <taxon>Monogononta</taxon>
        <taxon>Pseudotrocha</taxon>
        <taxon>Ploima</taxon>
        <taxon>Brachionidae</taxon>
        <taxon>Brachionus</taxon>
    </lineage>
</organism>
<comment type="caution">
    <text evidence="2">The sequence shown here is derived from an EMBL/GenBank/DDBJ whole genome shotgun (WGS) entry which is preliminary data.</text>
</comment>
<name>A0A814KXX6_9BILA</name>
<protein>
    <submittedName>
        <fullName evidence="2">Uncharacterized protein</fullName>
    </submittedName>
</protein>
<sequence>MKLILALTTLFAVIFVLNGQILQVKAPQRLPSQVEPSANGGSLQNMISSQIQGAMQGPVSNIEKQKQNIEKDIQDLDQNKFTKTVKLNYNGRVIKYNGKEFVYDRTGEQLSPEESQKAKQALRKGLQKTLQNLTNTQQRLQNVG</sequence>
<feature type="signal peptide" evidence="1">
    <location>
        <begin position="1"/>
        <end position="19"/>
    </location>
</feature>
<evidence type="ECO:0000313" key="2">
    <source>
        <dbReference type="EMBL" id="CAF1057450.1"/>
    </source>
</evidence>
<dbReference type="Proteomes" id="UP000663879">
    <property type="component" value="Unassembled WGS sequence"/>
</dbReference>
<keyword evidence="3" id="KW-1185">Reference proteome</keyword>
<feature type="chain" id="PRO_5032844423" evidence="1">
    <location>
        <begin position="20"/>
        <end position="144"/>
    </location>
</feature>
<dbReference type="AlphaFoldDB" id="A0A814KXX6"/>
<proteinExistence type="predicted"/>
<reference evidence="2" key="1">
    <citation type="submission" date="2021-02" db="EMBL/GenBank/DDBJ databases">
        <authorList>
            <person name="Nowell W R."/>
        </authorList>
    </citation>
    <scope>NUCLEOTIDE SEQUENCE</scope>
    <source>
        <strain evidence="2">Ploen Becks lab</strain>
    </source>
</reference>
<dbReference type="EMBL" id="CAJNOC010005625">
    <property type="protein sequence ID" value="CAF1057450.1"/>
    <property type="molecule type" value="Genomic_DNA"/>
</dbReference>